<name>A0A382FM47_9ZZZZ</name>
<sequence>MKKVLLSIIAALVLVGGATSAVAAPDKPNVILILGDDMGIDSVSAFNAKMGL</sequence>
<feature type="non-terminal residue" evidence="1">
    <location>
        <position position="1"/>
    </location>
</feature>
<dbReference type="AlphaFoldDB" id="A0A382FM47"/>
<reference evidence="1" key="1">
    <citation type="submission" date="2018-05" db="EMBL/GenBank/DDBJ databases">
        <authorList>
            <person name="Lanie J.A."/>
            <person name="Ng W.-L."/>
            <person name="Kazmierczak K.M."/>
            <person name="Andrzejewski T.M."/>
            <person name="Davidsen T.M."/>
            <person name="Wayne K.J."/>
            <person name="Tettelin H."/>
            <person name="Glass J.I."/>
            <person name="Rusch D."/>
            <person name="Podicherti R."/>
            <person name="Tsui H.-C.T."/>
            <person name="Winkler M.E."/>
        </authorList>
    </citation>
    <scope>NUCLEOTIDE SEQUENCE</scope>
</reference>
<proteinExistence type="predicted"/>
<evidence type="ECO:0000313" key="1">
    <source>
        <dbReference type="EMBL" id="SVB63283.1"/>
    </source>
</evidence>
<feature type="non-terminal residue" evidence="1">
    <location>
        <position position="52"/>
    </location>
</feature>
<accession>A0A382FM47</accession>
<dbReference type="InterPro" id="IPR017850">
    <property type="entry name" value="Alkaline_phosphatase_core_sf"/>
</dbReference>
<gene>
    <name evidence="1" type="ORF">METZ01_LOCUS216137</name>
</gene>
<dbReference type="EMBL" id="UINC01050388">
    <property type="protein sequence ID" value="SVB63283.1"/>
    <property type="molecule type" value="Genomic_DNA"/>
</dbReference>
<organism evidence="1">
    <name type="scientific">marine metagenome</name>
    <dbReference type="NCBI Taxonomy" id="408172"/>
    <lineage>
        <taxon>unclassified sequences</taxon>
        <taxon>metagenomes</taxon>
        <taxon>ecological metagenomes</taxon>
    </lineage>
</organism>
<protein>
    <recommendedName>
        <fullName evidence="2">Sulfatase N-terminal domain-containing protein</fullName>
    </recommendedName>
</protein>
<evidence type="ECO:0008006" key="2">
    <source>
        <dbReference type="Google" id="ProtNLM"/>
    </source>
</evidence>
<dbReference type="SUPFAM" id="SSF53649">
    <property type="entry name" value="Alkaline phosphatase-like"/>
    <property type="match status" value="1"/>
</dbReference>